<feature type="transmembrane region" description="Helical" evidence="1">
    <location>
        <begin position="219"/>
        <end position="240"/>
    </location>
</feature>
<accession>A0A8H3FEI4</accession>
<comment type="caution">
    <text evidence="2">The sequence shown here is derived from an EMBL/GenBank/DDBJ whole genome shotgun (WGS) entry which is preliminary data.</text>
</comment>
<dbReference type="OrthoDB" id="5288586at2759"/>
<dbReference type="Proteomes" id="UP000664203">
    <property type="component" value="Unassembled WGS sequence"/>
</dbReference>
<dbReference type="EMBL" id="CAJPDR010000165">
    <property type="protein sequence ID" value="CAF9923104.1"/>
    <property type="molecule type" value="Genomic_DNA"/>
</dbReference>
<sequence>MEGGSHPARRREPWWPPSPPELKQMVKAYLTVDVTTNHADVLLLSCCFISGMVDSTIYHAYGTFVSMQTGNTLFLGLGGARPHNTTHPYGWVKSLTSIFGFCLGCSLFSRVSRILGPLRRGTLLLSFLVQASMIILTAAIFETGVVNGILDRIKDDIDWRSEIPIALLSFQSSGQIVASRTLRLAEIPTFMLTVIMHDLSTDPKIMSPLQENVKRNRRLFALLGILVGAIVSSFISQATGRIQDPLWFAGAIKVVITLAWMTWPIKKVSAA</sequence>
<gene>
    <name evidence="2" type="ORF">ALECFALPRED_002300</name>
</gene>
<keyword evidence="3" id="KW-1185">Reference proteome</keyword>
<evidence type="ECO:0008006" key="4">
    <source>
        <dbReference type="Google" id="ProtNLM"/>
    </source>
</evidence>
<dbReference type="Pfam" id="PF06912">
    <property type="entry name" value="DUF1275"/>
    <property type="match status" value="1"/>
</dbReference>
<dbReference type="PANTHER" id="PTHR37488">
    <property type="entry name" value="DUF1275 DOMAIN-CONTAINING PROTEIN"/>
    <property type="match status" value="1"/>
</dbReference>
<dbReference type="PANTHER" id="PTHR37488:SF7">
    <property type="entry name" value="DUF1275 DOMAIN PROTEIN"/>
    <property type="match status" value="1"/>
</dbReference>
<protein>
    <recommendedName>
        <fullName evidence="4">DUF1275 domain protein</fullName>
    </recommendedName>
</protein>
<dbReference type="InterPro" id="IPR010699">
    <property type="entry name" value="DUF1275"/>
</dbReference>
<feature type="transmembrane region" description="Helical" evidence="1">
    <location>
        <begin position="246"/>
        <end position="265"/>
    </location>
</feature>
<keyword evidence="1" id="KW-1133">Transmembrane helix</keyword>
<evidence type="ECO:0000313" key="2">
    <source>
        <dbReference type="EMBL" id="CAF9923104.1"/>
    </source>
</evidence>
<proteinExistence type="predicted"/>
<keyword evidence="1" id="KW-0472">Membrane</keyword>
<organism evidence="2 3">
    <name type="scientific">Alectoria fallacina</name>
    <dbReference type="NCBI Taxonomy" id="1903189"/>
    <lineage>
        <taxon>Eukaryota</taxon>
        <taxon>Fungi</taxon>
        <taxon>Dikarya</taxon>
        <taxon>Ascomycota</taxon>
        <taxon>Pezizomycotina</taxon>
        <taxon>Lecanoromycetes</taxon>
        <taxon>OSLEUM clade</taxon>
        <taxon>Lecanoromycetidae</taxon>
        <taxon>Lecanorales</taxon>
        <taxon>Lecanorineae</taxon>
        <taxon>Parmeliaceae</taxon>
        <taxon>Alectoria</taxon>
    </lineage>
</organism>
<feature type="transmembrane region" description="Helical" evidence="1">
    <location>
        <begin position="123"/>
        <end position="150"/>
    </location>
</feature>
<dbReference type="AlphaFoldDB" id="A0A8H3FEI4"/>
<evidence type="ECO:0000256" key="1">
    <source>
        <dbReference type="SAM" id="Phobius"/>
    </source>
</evidence>
<name>A0A8H3FEI4_9LECA</name>
<reference evidence="2" key="1">
    <citation type="submission" date="2021-03" db="EMBL/GenBank/DDBJ databases">
        <authorList>
            <person name="Tagirdzhanova G."/>
        </authorList>
    </citation>
    <scope>NUCLEOTIDE SEQUENCE</scope>
</reference>
<keyword evidence="1" id="KW-0812">Transmembrane</keyword>
<evidence type="ECO:0000313" key="3">
    <source>
        <dbReference type="Proteomes" id="UP000664203"/>
    </source>
</evidence>